<evidence type="ECO:0000256" key="1">
    <source>
        <dbReference type="SAM" id="MobiDB-lite"/>
    </source>
</evidence>
<protein>
    <submittedName>
        <fullName evidence="2">Uncharacterized protein</fullName>
    </submittedName>
</protein>
<evidence type="ECO:0000313" key="3">
    <source>
        <dbReference type="Proteomes" id="UP000007110"/>
    </source>
</evidence>
<keyword evidence="3" id="KW-1185">Reference proteome</keyword>
<feature type="region of interest" description="Disordered" evidence="1">
    <location>
        <begin position="309"/>
        <end position="349"/>
    </location>
</feature>
<name>A0A7M7NBV4_STRPU</name>
<evidence type="ECO:0000313" key="2">
    <source>
        <dbReference type="EnsemblMetazoa" id="XP_030834024"/>
    </source>
</evidence>
<feature type="compositionally biased region" description="Basic and acidic residues" evidence="1">
    <location>
        <begin position="329"/>
        <end position="339"/>
    </location>
</feature>
<dbReference type="RefSeq" id="XP_030834024.1">
    <property type="nucleotide sequence ID" value="XM_030978164.1"/>
</dbReference>
<dbReference type="GeneID" id="105444434"/>
<dbReference type="InParanoid" id="A0A7M7NBV4"/>
<reference evidence="3" key="1">
    <citation type="submission" date="2015-02" db="EMBL/GenBank/DDBJ databases">
        <title>Genome sequencing for Strongylocentrotus purpuratus.</title>
        <authorList>
            <person name="Murali S."/>
            <person name="Liu Y."/>
            <person name="Vee V."/>
            <person name="English A."/>
            <person name="Wang M."/>
            <person name="Skinner E."/>
            <person name="Han Y."/>
            <person name="Muzny D.M."/>
            <person name="Worley K.C."/>
            <person name="Gibbs R.A."/>
        </authorList>
    </citation>
    <scope>NUCLEOTIDE SEQUENCE</scope>
</reference>
<dbReference type="KEGG" id="spu:105444434"/>
<organism evidence="2 3">
    <name type="scientific">Strongylocentrotus purpuratus</name>
    <name type="common">Purple sea urchin</name>
    <dbReference type="NCBI Taxonomy" id="7668"/>
    <lineage>
        <taxon>Eukaryota</taxon>
        <taxon>Metazoa</taxon>
        <taxon>Echinodermata</taxon>
        <taxon>Eleutherozoa</taxon>
        <taxon>Echinozoa</taxon>
        <taxon>Echinoidea</taxon>
        <taxon>Euechinoidea</taxon>
        <taxon>Echinacea</taxon>
        <taxon>Camarodonta</taxon>
        <taxon>Echinidea</taxon>
        <taxon>Strongylocentrotidae</taxon>
        <taxon>Strongylocentrotus</taxon>
    </lineage>
</organism>
<reference evidence="2" key="2">
    <citation type="submission" date="2021-01" db="UniProtKB">
        <authorList>
            <consortium name="EnsemblMetazoa"/>
        </authorList>
    </citation>
    <scope>IDENTIFICATION</scope>
</reference>
<dbReference type="PANTHER" id="PTHR24407">
    <property type="entry name" value="PROTEIN KINASE DOMAIN-CONTAINING PROTEIN"/>
    <property type="match status" value="1"/>
</dbReference>
<dbReference type="Proteomes" id="UP000007110">
    <property type="component" value="Unassembled WGS sequence"/>
</dbReference>
<accession>A0A7M7NBV4</accession>
<proteinExistence type="predicted"/>
<dbReference type="PANTHER" id="PTHR24407:SF14">
    <property type="entry name" value="SIR2-LIKE DOMAIN-CONTAINING PROTEIN"/>
    <property type="match status" value="1"/>
</dbReference>
<dbReference type="EnsemblMetazoa" id="XM_030978164">
    <property type="protein sequence ID" value="XP_030834024"/>
    <property type="gene ID" value="LOC105444434"/>
</dbReference>
<dbReference type="InterPro" id="IPR032675">
    <property type="entry name" value="LRR_dom_sf"/>
</dbReference>
<dbReference type="SUPFAM" id="SSF52047">
    <property type="entry name" value="RNI-like"/>
    <property type="match status" value="1"/>
</dbReference>
<dbReference type="Gene3D" id="3.80.10.10">
    <property type="entry name" value="Ribonuclease Inhibitor"/>
    <property type="match status" value="1"/>
</dbReference>
<sequence length="349" mass="38538">MSLDVAEIICSMPSLRDISLHRGVLYHDCFFATLARKGNESKVQTFWLEYLKCSTPASSHHLAVALCTMPNLTDLTLGGNLTEEFYSTLKVKASSIQVQTLKLDNLECPTPASSHHRAEALCTMPNLTDLTLIGGYLTEEFCSTLNAKASSIQVKTLWLDDVECPTPASSHYLAEALYSMPNLTHLLLYRLDLTEEFCSTLKAKASSIQGCFPQIRKGNFRLNGVAQDDLNSFLHTLTFYESSDLDCSSDLDGSANSNVSENLADPLQQPMGDVHSPGWTLPSSDHRQQHVSNTSDTVCQFSQTHRECSSSQSRPCKRQAPCTQSRAPQDVHEIPEKQSKKSSCHGTVE</sequence>
<dbReference type="AlphaFoldDB" id="A0A7M7NBV4"/>
<feature type="region of interest" description="Disordered" evidence="1">
    <location>
        <begin position="251"/>
        <end position="294"/>
    </location>
</feature>